<reference evidence="12 14" key="1">
    <citation type="submission" date="2016-08" db="EMBL/GenBank/DDBJ databases">
        <title>Draft genome sequence of Pseudomonas costantinii LMG 22119, type strain isolated from cultivated mushroom (Agaricus bisporus) sporophores.</title>
        <authorList>
            <person name="Tambong J.T."/>
        </authorList>
    </citation>
    <scope>NUCLEOTIDE SEQUENCE [LARGE SCALE GENOMIC DNA]</scope>
    <source>
        <strain evidence="12 14">LMG 22119</strain>
    </source>
</reference>
<evidence type="ECO:0000256" key="10">
    <source>
        <dbReference type="SAM" id="Phobius"/>
    </source>
</evidence>
<keyword evidence="15" id="KW-1185">Reference proteome</keyword>
<keyword evidence="2" id="KW-1003">Cell membrane</keyword>
<comment type="caution">
    <text evidence="12">The sequence shown here is derived from an EMBL/GenBank/DDBJ whole genome shotgun (WGS) entry which is preliminary data.</text>
</comment>
<feature type="domain" description="Sulfatase N-terminal" evidence="11">
    <location>
        <begin position="288"/>
        <end position="575"/>
    </location>
</feature>
<feature type="binding site" evidence="8">
    <location>
        <position position="296"/>
    </location>
    <ligand>
        <name>Mn(2+)</name>
        <dbReference type="ChEBI" id="CHEBI:29035"/>
    </ligand>
</feature>
<feature type="transmembrane region" description="Helical" evidence="10">
    <location>
        <begin position="85"/>
        <end position="104"/>
    </location>
</feature>
<evidence type="ECO:0000256" key="8">
    <source>
        <dbReference type="PIRSR" id="PIRSR005091-3"/>
    </source>
</evidence>
<evidence type="ECO:0000256" key="5">
    <source>
        <dbReference type="ARBA" id="ARBA00023136"/>
    </source>
</evidence>
<comment type="subcellular location">
    <subcellularLocation>
        <location evidence="1">Cell membrane</location>
        <topology evidence="1">Multi-pass membrane protein</topology>
    </subcellularLocation>
</comment>
<dbReference type="InterPro" id="IPR012160">
    <property type="entry name" value="LtaS-like"/>
</dbReference>
<dbReference type="Gene3D" id="3.40.720.10">
    <property type="entry name" value="Alkaline Phosphatase, subunit A"/>
    <property type="match status" value="1"/>
</dbReference>
<dbReference type="InterPro" id="IPR017850">
    <property type="entry name" value="Alkaline_phosphatase_core_sf"/>
</dbReference>
<evidence type="ECO:0000313" key="12">
    <source>
        <dbReference type="EMBL" id="OIN49826.1"/>
    </source>
</evidence>
<evidence type="ECO:0000313" key="14">
    <source>
        <dbReference type="Proteomes" id="UP000181661"/>
    </source>
</evidence>
<sequence>MGALQSRRLRYGVGAIGLVFTLLVALRLVFVLVFSGLALDTPALLETLGIGLRFDLRLAVLILLPLAVLAWLPRWNLTTVPALRWLARGYLVVALAVVGLVYIIDFGHYAYLGVRINATVLRYLQDAQISQQMVWETYPVLWITACWLAAVALWVWALVCLERLTLDRTPKAIGKLTVASASAIGVVAVLLTLLGRVANLNLENPVPLRWSDAFFSGNSQVAAVGLNPVLFLYDTLKVGQSQFDEAQVRKLYPQVAEYLGVDQPDAQQLTFIREQGVQPYRLPGDRPPNVIFVMLESLGTSAVGAYGNPLNPTPNLDKLATQSWFFKHFYVPVTGTAKTVWASITGVPDVTRQETATRNPLITRQHTLINAFEGYQKFYMIGGNAGWANINALIRQSIDGVQLFEESHWRSPRVDVWGISDLDLFKEGDQLLRAVPKGQPFFAYLQTSGNHRPFTIPKQNDGFKLNDVTLEQVQAAGSRSVEQYNAVRLLDYNIGRLMEIAKAGGWYDNSIFVFFGDHNTRISQIPHMAPAFEQLGLESNNVPLLIHAPGLQPRVIEEAVGLADLLPTVAGMAGMPFSNGAMGRDIQQPAPEGERVVPLVLHEGTFPVIGGVTKDFLLQMQHDGSSPTLHDLASQTPREDVSEQHPEEFQRLQGLTRGLHESARLMLFRNVRE</sequence>
<keyword evidence="7" id="KW-0464">Manganese</keyword>
<dbReference type="SUPFAM" id="SSF53649">
    <property type="entry name" value="Alkaline phosphatase-like"/>
    <property type="match status" value="1"/>
</dbReference>
<feature type="binding site" evidence="8">
    <location>
        <position position="517"/>
    </location>
    <ligand>
        <name>Mn(2+)</name>
        <dbReference type="ChEBI" id="CHEBI:29035"/>
    </ligand>
</feature>
<keyword evidence="3 10" id="KW-0812">Transmembrane</keyword>
<dbReference type="Pfam" id="PF00884">
    <property type="entry name" value="Sulfatase"/>
    <property type="match status" value="1"/>
</dbReference>
<keyword evidence="7" id="KW-0479">Metal-binding</keyword>
<protein>
    <submittedName>
        <fullName evidence="13">Phosphoglycerol transferase MdoB</fullName>
    </submittedName>
    <submittedName>
        <fullName evidence="12">Sulfatase</fullName>
    </submittedName>
</protein>
<feature type="transmembrane region" description="Helical" evidence="10">
    <location>
        <begin position="12"/>
        <end position="34"/>
    </location>
</feature>
<gene>
    <name evidence="12" type="ORF">BFL40_20735</name>
    <name evidence="13" type="ORF">SAMN04515675_2407</name>
</gene>
<feature type="region of interest" description="Disordered" evidence="9">
    <location>
        <begin position="623"/>
        <end position="644"/>
    </location>
</feature>
<dbReference type="GO" id="GO:0005886">
    <property type="term" value="C:plasma membrane"/>
    <property type="evidence" value="ECO:0007669"/>
    <property type="project" value="UniProtKB-SubCell"/>
</dbReference>
<keyword evidence="13" id="KW-0808">Transferase</keyword>
<dbReference type="RefSeq" id="WP_071485685.1">
    <property type="nucleotide sequence ID" value="NZ_FNTS01000002.1"/>
</dbReference>
<name>A0A1S2UVA2_9PSED</name>
<feature type="compositionally biased region" description="Polar residues" evidence="9">
    <location>
        <begin position="623"/>
        <end position="636"/>
    </location>
</feature>
<proteinExistence type="predicted"/>
<feature type="active site" evidence="6">
    <location>
        <position position="336"/>
    </location>
</feature>
<evidence type="ECO:0000256" key="7">
    <source>
        <dbReference type="PIRSR" id="PIRSR005091-2"/>
    </source>
</evidence>
<evidence type="ECO:0000313" key="15">
    <source>
        <dbReference type="Proteomes" id="UP000182179"/>
    </source>
</evidence>
<dbReference type="PANTHER" id="PTHR47371:SF3">
    <property type="entry name" value="PHOSPHOGLYCEROL TRANSFERASE I"/>
    <property type="match status" value="1"/>
</dbReference>
<dbReference type="AlphaFoldDB" id="A0A1S2UVA2"/>
<feature type="transmembrane region" description="Helical" evidence="10">
    <location>
        <begin position="173"/>
        <end position="194"/>
    </location>
</feature>
<dbReference type="CDD" id="cd16015">
    <property type="entry name" value="LTA_synthase"/>
    <property type="match status" value="1"/>
</dbReference>
<dbReference type="PANTHER" id="PTHR47371">
    <property type="entry name" value="LIPOTEICHOIC ACID SYNTHASE"/>
    <property type="match status" value="1"/>
</dbReference>
<evidence type="ECO:0000256" key="9">
    <source>
        <dbReference type="SAM" id="MobiDB-lite"/>
    </source>
</evidence>
<dbReference type="Proteomes" id="UP000181661">
    <property type="component" value="Unassembled WGS sequence"/>
</dbReference>
<dbReference type="OrthoDB" id="9760224at2"/>
<evidence type="ECO:0000256" key="1">
    <source>
        <dbReference type="ARBA" id="ARBA00004651"/>
    </source>
</evidence>
<reference evidence="13 15" key="2">
    <citation type="submission" date="2016-10" db="EMBL/GenBank/DDBJ databases">
        <authorList>
            <person name="Varghese N."/>
            <person name="Submissions S."/>
        </authorList>
    </citation>
    <scope>NUCLEOTIDE SEQUENCE [LARGE SCALE GENOMIC DNA]</scope>
    <source>
        <strain evidence="13 15">BS2773</strain>
    </source>
</reference>
<evidence type="ECO:0000256" key="4">
    <source>
        <dbReference type="ARBA" id="ARBA00022989"/>
    </source>
</evidence>
<feature type="binding site" evidence="8">
    <location>
        <position position="336"/>
    </location>
    <ligand>
        <name>Mn(2+)</name>
        <dbReference type="ChEBI" id="CHEBI:29035"/>
    </ligand>
</feature>
<evidence type="ECO:0000256" key="6">
    <source>
        <dbReference type="PIRSR" id="PIRSR005091-1"/>
    </source>
</evidence>
<evidence type="ECO:0000313" key="13">
    <source>
        <dbReference type="EMBL" id="SED77145.1"/>
    </source>
</evidence>
<dbReference type="InterPro" id="IPR050448">
    <property type="entry name" value="OpgB/LTA_synthase_biosynth"/>
</dbReference>
<evidence type="ECO:0000259" key="11">
    <source>
        <dbReference type="Pfam" id="PF00884"/>
    </source>
</evidence>
<dbReference type="EMBL" id="FNTS01000002">
    <property type="protein sequence ID" value="SED77145.1"/>
    <property type="molecule type" value="Genomic_DNA"/>
</dbReference>
<dbReference type="Proteomes" id="UP000182179">
    <property type="component" value="Unassembled WGS sequence"/>
</dbReference>
<feature type="binding site" evidence="7">
    <location>
        <position position="451"/>
    </location>
    <ligand>
        <name>substrate</name>
    </ligand>
</feature>
<evidence type="ECO:0000256" key="2">
    <source>
        <dbReference type="ARBA" id="ARBA00022475"/>
    </source>
</evidence>
<keyword evidence="5 10" id="KW-0472">Membrane</keyword>
<dbReference type="InterPro" id="IPR000917">
    <property type="entry name" value="Sulfatase_N"/>
</dbReference>
<dbReference type="GO" id="GO:0046872">
    <property type="term" value="F:metal ion binding"/>
    <property type="evidence" value="ECO:0007669"/>
    <property type="project" value="UniProtKB-KW"/>
</dbReference>
<organism evidence="12 14">
    <name type="scientific">Pseudomonas costantinii</name>
    <dbReference type="NCBI Taxonomy" id="168469"/>
    <lineage>
        <taxon>Bacteria</taxon>
        <taxon>Pseudomonadati</taxon>
        <taxon>Pseudomonadota</taxon>
        <taxon>Gammaproteobacteria</taxon>
        <taxon>Pseudomonadales</taxon>
        <taxon>Pseudomonadaceae</taxon>
        <taxon>Pseudomonas</taxon>
    </lineage>
</organism>
<dbReference type="PIRSF" id="PIRSF005091">
    <property type="entry name" value="Mmb_sulf_HI1246"/>
    <property type="match status" value="1"/>
</dbReference>
<evidence type="ECO:0000256" key="3">
    <source>
        <dbReference type="ARBA" id="ARBA00022692"/>
    </source>
</evidence>
<feature type="binding site" evidence="8">
    <location>
        <position position="518"/>
    </location>
    <ligand>
        <name>Mn(2+)</name>
        <dbReference type="ChEBI" id="CHEBI:29035"/>
    </ligand>
</feature>
<feature type="transmembrane region" description="Helical" evidence="10">
    <location>
        <begin position="140"/>
        <end position="161"/>
    </location>
</feature>
<keyword evidence="4 10" id="KW-1133">Transmembrane helix</keyword>
<dbReference type="GO" id="GO:0016740">
    <property type="term" value="F:transferase activity"/>
    <property type="evidence" value="ECO:0007669"/>
    <property type="project" value="UniProtKB-KW"/>
</dbReference>
<accession>A0A1S2UVA2</accession>
<dbReference type="EMBL" id="MDDR01000036">
    <property type="protein sequence ID" value="OIN49826.1"/>
    <property type="molecule type" value="Genomic_DNA"/>
</dbReference>
<feature type="transmembrane region" description="Helical" evidence="10">
    <location>
        <begin position="54"/>
        <end position="73"/>
    </location>
</feature>